<proteinExistence type="predicted"/>
<dbReference type="EMBL" id="KZ826365">
    <property type="protein sequence ID" value="PYI04746.1"/>
    <property type="molecule type" value="Genomic_DNA"/>
</dbReference>
<keyword evidence="2" id="KW-0378">Hydrolase</keyword>
<name>A0A319E3U5_ASPSB</name>
<accession>A0A319E3U5</accession>
<dbReference type="AlphaFoldDB" id="A0A319E3U5"/>
<dbReference type="Proteomes" id="UP000248423">
    <property type="component" value="Unassembled WGS sequence"/>
</dbReference>
<reference evidence="2 3" key="1">
    <citation type="submission" date="2018-02" db="EMBL/GenBank/DDBJ databases">
        <title>The genomes of Aspergillus section Nigri reveals drivers in fungal speciation.</title>
        <authorList>
            <consortium name="DOE Joint Genome Institute"/>
            <person name="Vesth T.C."/>
            <person name="Nybo J."/>
            <person name="Theobald S."/>
            <person name="Brandl J."/>
            <person name="Frisvad J.C."/>
            <person name="Nielsen K.F."/>
            <person name="Lyhne E.K."/>
            <person name="Kogle M.E."/>
            <person name="Kuo A."/>
            <person name="Riley R."/>
            <person name="Clum A."/>
            <person name="Nolan M."/>
            <person name="Lipzen A."/>
            <person name="Salamov A."/>
            <person name="Henrissat B."/>
            <person name="Wiebenga A."/>
            <person name="De vries R.P."/>
            <person name="Grigoriev I.V."/>
            <person name="Mortensen U.H."/>
            <person name="Andersen M.R."/>
            <person name="Baker S.E."/>
        </authorList>
    </citation>
    <scope>NUCLEOTIDE SEQUENCE [LARGE SCALE GENOMIC DNA]</scope>
    <source>
        <strain evidence="2 3">CBS 121057</strain>
    </source>
</reference>
<feature type="domain" description="AB hydrolase-1" evidence="1">
    <location>
        <begin position="9"/>
        <end position="252"/>
    </location>
</feature>
<dbReference type="SUPFAM" id="SSF53474">
    <property type="entry name" value="alpha/beta-Hydrolases"/>
    <property type="match status" value="1"/>
</dbReference>
<sequence length="267" mass="29615">MSSPPLPTIILVHGAWHTPAAYQPFISALEAQGFTVHCPLLPSCAQSLAPSQDHRPASLPEDVACVRSLISTLADKGDRILMLLHSYGGIVGTDAMTRDLTWSDRRSRGQTGGVIHLAYLCAYMLQPGGSIVKTMEEANASHLWDIFIDNGPDGLSFPKDPIAQLYNTVEKEEAEEAVRHLVRFPYDACITDSTGEAWRYLPVTYVATEKDYTLLKDWQDRMVEKVRAQGVEVKMVEFDACHSVFLSRKNELVKVVVDAASDERNPQ</sequence>
<dbReference type="PANTHER" id="PTHR37017">
    <property type="entry name" value="AB HYDROLASE-1 DOMAIN-CONTAINING PROTEIN-RELATED"/>
    <property type="match status" value="1"/>
</dbReference>
<dbReference type="PANTHER" id="PTHR37017:SF10">
    <property type="entry name" value="AB HYDROLASE-1 DOMAIN-CONTAINING PROTEIN"/>
    <property type="match status" value="1"/>
</dbReference>
<dbReference type="InterPro" id="IPR029058">
    <property type="entry name" value="AB_hydrolase_fold"/>
</dbReference>
<dbReference type="Pfam" id="PF12697">
    <property type="entry name" value="Abhydrolase_6"/>
    <property type="match status" value="1"/>
</dbReference>
<protein>
    <submittedName>
        <fullName evidence="2">Alpha/beta-hydrolase</fullName>
    </submittedName>
</protein>
<evidence type="ECO:0000313" key="3">
    <source>
        <dbReference type="Proteomes" id="UP000248423"/>
    </source>
</evidence>
<evidence type="ECO:0000259" key="1">
    <source>
        <dbReference type="Pfam" id="PF12697"/>
    </source>
</evidence>
<dbReference type="VEuPathDB" id="FungiDB:BO78DRAFT_398705"/>
<dbReference type="STRING" id="1448318.A0A319E3U5"/>
<keyword evidence="3" id="KW-1185">Reference proteome</keyword>
<dbReference type="OrthoDB" id="408373at2759"/>
<dbReference type="GO" id="GO:0016787">
    <property type="term" value="F:hydrolase activity"/>
    <property type="evidence" value="ECO:0007669"/>
    <property type="project" value="UniProtKB-KW"/>
</dbReference>
<dbReference type="Gene3D" id="3.40.50.1820">
    <property type="entry name" value="alpha/beta hydrolase"/>
    <property type="match status" value="1"/>
</dbReference>
<dbReference type="InterPro" id="IPR052897">
    <property type="entry name" value="Sec-Metab_Biosynth_Hydrolase"/>
</dbReference>
<evidence type="ECO:0000313" key="2">
    <source>
        <dbReference type="EMBL" id="PYI04746.1"/>
    </source>
</evidence>
<organism evidence="2 3">
    <name type="scientific">Aspergillus sclerotiicarbonarius (strain CBS 121057 / IBT 28362)</name>
    <dbReference type="NCBI Taxonomy" id="1448318"/>
    <lineage>
        <taxon>Eukaryota</taxon>
        <taxon>Fungi</taxon>
        <taxon>Dikarya</taxon>
        <taxon>Ascomycota</taxon>
        <taxon>Pezizomycotina</taxon>
        <taxon>Eurotiomycetes</taxon>
        <taxon>Eurotiomycetidae</taxon>
        <taxon>Eurotiales</taxon>
        <taxon>Aspergillaceae</taxon>
        <taxon>Aspergillus</taxon>
        <taxon>Aspergillus subgen. Circumdati</taxon>
    </lineage>
</organism>
<dbReference type="InterPro" id="IPR000073">
    <property type="entry name" value="AB_hydrolase_1"/>
</dbReference>
<gene>
    <name evidence="2" type="ORF">BO78DRAFT_398705</name>
</gene>